<reference evidence="12" key="2">
    <citation type="submission" date="2020-09" db="EMBL/GenBank/DDBJ databases">
        <authorList>
            <person name="Sun Q."/>
            <person name="Kim S."/>
        </authorList>
    </citation>
    <scope>NUCLEOTIDE SEQUENCE</scope>
    <source>
        <strain evidence="12">KCTC 42590</strain>
    </source>
</reference>
<dbReference type="InterPro" id="IPR022893">
    <property type="entry name" value="Shikimate_DH_fam"/>
</dbReference>
<dbReference type="HAMAP" id="MF_00222">
    <property type="entry name" value="Shikimate_DH_AroE"/>
    <property type="match status" value="1"/>
</dbReference>
<dbReference type="InterPro" id="IPR041121">
    <property type="entry name" value="SDH_C"/>
</dbReference>
<comment type="caution">
    <text evidence="8">Lacks conserved residue(s) required for the propagation of feature annotation.</text>
</comment>
<feature type="binding site" evidence="8">
    <location>
        <position position="251"/>
    </location>
    <ligand>
        <name>NADP(+)</name>
        <dbReference type="ChEBI" id="CHEBI:58349"/>
    </ligand>
</feature>
<keyword evidence="4 8" id="KW-0521">NADP</keyword>
<keyword evidence="3 8" id="KW-0028">Amino-acid biosynthesis</keyword>
<dbReference type="Proteomes" id="UP000630923">
    <property type="component" value="Unassembled WGS sequence"/>
</dbReference>
<evidence type="ECO:0000256" key="1">
    <source>
        <dbReference type="ARBA" id="ARBA00004871"/>
    </source>
</evidence>
<evidence type="ECO:0000313" key="12">
    <source>
        <dbReference type="EMBL" id="GHF15482.1"/>
    </source>
</evidence>
<dbReference type="InterPro" id="IPR013708">
    <property type="entry name" value="Shikimate_DH-bd_N"/>
</dbReference>
<feature type="binding site" evidence="8">
    <location>
        <position position="113"/>
    </location>
    <ligand>
        <name>shikimate</name>
        <dbReference type="ChEBI" id="CHEBI:36208"/>
    </ligand>
</feature>
<comment type="catalytic activity">
    <reaction evidence="7 8">
        <text>shikimate + NADP(+) = 3-dehydroshikimate + NADPH + H(+)</text>
        <dbReference type="Rhea" id="RHEA:17737"/>
        <dbReference type="ChEBI" id="CHEBI:15378"/>
        <dbReference type="ChEBI" id="CHEBI:16630"/>
        <dbReference type="ChEBI" id="CHEBI:36208"/>
        <dbReference type="ChEBI" id="CHEBI:57783"/>
        <dbReference type="ChEBI" id="CHEBI:58349"/>
        <dbReference type="EC" id="1.1.1.25"/>
    </reaction>
</comment>
<dbReference type="CDD" id="cd01065">
    <property type="entry name" value="NAD_bind_Shikimate_DH"/>
    <property type="match status" value="1"/>
</dbReference>
<dbReference type="EMBL" id="BNCI01000001">
    <property type="protein sequence ID" value="GHF15482.1"/>
    <property type="molecule type" value="Genomic_DNA"/>
</dbReference>
<dbReference type="InterPro" id="IPR011342">
    <property type="entry name" value="Shikimate_DH"/>
</dbReference>
<reference evidence="12" key="1">
    <citation type="journal article" date="2014" name="Int. J. Syst. Evol. Microbiol.">
        <title>Complete genome sequence of Corynebacterium casei LMG S-19264T (=DSM 44701T), isolated from a smear-ripened cheese.</title>
        <authorList>
            <consortium name="US DOE Joint Genome Institute (JGI-PGF)"/>
            <person name="Walter F."/>
            <person name="Albersmeier A."/>
            <person name="Kalinowski J."/>
            <person name="Ruckert C."/>
        </authorList>
    </citation>
    <scope>NUCLEOTIDE SEQUENCE</scope>
    <source>
        <strain evidence="12">KCTC 42590</strain>
    </source>
</reference>
<dbReference type="SUPFAM" id="SSF51735">
    <property type="entry name" value="NAD(P)-binding Rossmann-fold domains"/>
    <property type="match status" value="1"/>
</dbReference>
<dbReference type="GO" id="GO:0004764">
    <property type="term" value="F:shikimate 3-dehydrogenase (NADP+) activity"/>
    <property type="evidence" value="ECO:0007669"/>
    <property type="project" value="UniProtKB-UniRule"/>
</dbReference>
<feature type="domain" description="SDH C-terminal" evidence="11">
    <location>
        <begin position="251"/>
        <end position="273"/>
    </location>
</feature>
<name>A0A919ANF2_9PROT</name>
<comment type="function">
    <text evidence="8">Involved in the biosynthesis of the chorismate, which leads to the biosynthesis of aromatic amino acids. Catalyzes the reversible NADPH linked reduction of 3-dehydroshikimate (DHSA) to yield shikimate (SA).</text>
</comment>
<comment type="similarity">
    <text evidence="8">Belongs to the shikimate dehydrogenase family.</text>
</comment>
<evidence type="ECO:0000259" key="9">
    <source>
        <dbReference type="Pfam" id="PF01488"/>
    </source>
</evidence>
<dbReference type="Gene3D" id="3.40.50.720">
    <property type="entry name" value="NAD(P)-binding Rossmann-like Domain"/>
    <property type="match status" value="1"/>
</dbReference>
<feature type="binding site" evidence="8">
    <location>
        <position position="230"/>
    </location>
    <ligand>
        <name>shikimate</name>
        <dbReference type="ChEBI" id="CHEBI:36208"/>
    </ligand>
</feature>
<dbReference type="EC" id="1.1.1.25" evidence="2 8"/>
<dbReference type="GO" id="GO:0008652">
    <property type="term" value="P:amino acid biosynthetic process"/>
    <property type="evidence" value="ECO:0007669"/>
    <property type="project" value="UniProtKB-KW"/>
</dbReference>
<dbReference type="GO" id="GO:0019632">
    <property type="term" value="P:shikimate metabolic process"/>
    <property type="evidence" value="ECO:0007669"/>
    <property type="project" value="InterPro"/>
</dbReference>
<evidence type="ECO:0000256" key="6">
    <source>
        <dbReference type="ARBA" id="ARBA00023141"/>
    </source>
</evidence>
<dbReference type="GO" id="GO:0009073">
    <property type="term" value="P:aromatic amino acid family biosynthetic process"/>
    <property type="evidence" value="ECO:0007669"/>
    <property type="project" value="UniProtKB-KW"/>
</dbReference>
<feature type="binding site" evidence="8">
    <location>
        <position position="228"/>
    </location>
    <ligand>
        <name>NADP(+)</name>
        <dbReference type="ChEBI" id="CHEBI:58349"/>
    </ligand>
</feature>
<evidence type="ECO:0000256" key="2">
    <source>
        <dbReference type="ARBA" id="ARBA00012962"/>
    </source>
</evidence>
<keyword evidence="6 8" id="KW-0057">Aromatic amino acid biosynthesis</keyword>
<feature type="binding site" evidence="8">
    <location>
        <begin position="25"/>
        <end position="27"/>
    </location>
    <ligand>
        <name>shikimate</name>
        <dbReference type="ChEBI" id="CHEBI:36208"/>
    </ligand>
</feature>
<dbReference type="SUPFAM" id="SSF53223">
    <property type="entry name" value="Aminoacid dehydrogenase-like, N-terminal domain"/>
    <property type="match status" value="1"/>
</dbReference>
<feature type="active site" description="Proton acceptor" evidence="8">
    <location>
        <position position="76"/>
    </location>
</feature>
<evidence type="ECO:0000256" key="5">
    <source>
        <dbReference type="ARBA" id="ARBA00023002"/>
    </source>
</evidence>
<proteinExistence type="inferred from homology"/>
<evidence type="ECO:0000256" key="8">
    <source>
        <dbReference type="HAMAP-Rule" id="MF_00222"/>
    </source>
</evidence>
<comment type="subunit">
    <text evidence="8">Homodimer.</text>
</comment>
<organism evidence="12 13">
    <name type="scientific">Kordiimonas sediminis</name>
    <dbReference type="NCBI Taxonomy" id="1735581"/>
    <lineage>
        <taxon>Bacteria</taxon>
        <taxon>Pseudomonadati</taxon>
        <taxon>Pseudomonadota</taxon>
        <taxon>Alphaproteobacteria</taxon>
        <taxon>Kordiimonadales</taxon>
        <taxon>Kordiimonadaceae</taxon>
        <taxon>Kordiimonas</taxon>
    </lineage>
</organism>
<dbReference type="PANTHER" id="PTHR21089">
    <property type="entry name" value="SHIKIMATE DEHYDROGENASE"/>
    <property type="match status" value="1"/>
</dbReference>
<dbReference type="Pfam" id="PF08501">
    <property type="entry name" value="Shikimate_dh_N"/>
    <property type="match status" value="1"/>
</dbReference>
<comment type="pathway">
    <text evidence="1 8">Metabolic intermediate biosynthesis; chorismate biosynthesis; chorismate from D-erythrose 4-phosphate and phosphoenolpyruvate: step 4/7.</text>
</comment>
<dbReference type="Pfam" id="PF18317">
    <property type="entry name" value="SDH_C"/>
    <property type="match status" value="1"/>
</dbReference>
<dbReference type="InterPro" id="IPR046346">
    <property type="entry name" value="Aminoacid_DH-like_N_sf"/>
</dbReference>
<dbReference type="Gene3D" id="3.40.50.10860">
    <property type="entry name" value="Leucine Dehydrogenase, chain A, domain 1"/>
    <property type="match status" value="1"/>
</dbReference>
<comment type="caution">
    <text evidence="12">The sequence shown here is derived from an EMBL/GenBank/DDBJ whole genome shotgun (WGS) entry which is preliminary data.</text>
</comment>
<dbReference type="InterPro" id="IPR036291">
    <property type="entry name" value="NAD(P)-bd_dom_sf"/>
</dbReference>
<dbReference type="RefSeq" id="WP_191250161.1">
    <property type="nucleotide sequence ID" value="NZ_BNCI01000001.1"/>
</dbReference>
<evidence type="ECO:0000259" key="11">
    <source>
        <dbReference type="Pfam" id="PF18317"/>
    </source>
</evidence>
<evidence type="ECO:0000259" key="10">
    <source>
        <dbReference type="Pfam" id="PF08501"/>
    </source>
</evidence>
<dbReference type="PANTHER" id="PTHR21089:SF1">
    <property type="entry name" value="BIFUNCTIONAL 3-DEHYDROQUINATE DEHYDRATASE_SHIKIMATE DEHYDROGENASE, CHLOROPLASTIC"/>
    <property type="match status" value="1"/>
</dbReference>
<keyword evidence="5 8" id="KW-0560">Oxidoreductase</keyword>
<feature type="binding site" evidence="8">
    <location>
        <position position="97"/>
    </location>
    <ligand>
        <name>shikimate</name>
        <dbReference type="ChEBI" id="CHEBI:36208"/>
    </ligand>
</feature>
<feature type="binding site" evidence="8">
    <location>
        <position position="72"/>
    </location>
    <ligand>
        <name>shikimate</name>
        <dbReference type="ChEBI" id="CHEBI:36208"/>
    </ligand>
</feature>
<keyword evidence="13" id="KW-1185">Reference proteome</keyword>
<feature type="domain" description="Shikimate dehydrogenase substrate binding N-terminal" evidence="10">
    <location>
        <begin position="17"/>
        <end position="99"/>
    </location>
</feature>
<sequence length="286" mass="30321">MATDFTLNIPDTLRALVIGDPIGQSLSPVIHTHWMEACDIHGQYGKLAVNSDELQAFVTASRTAGLVGYNVTVPHKTAILPFLDKVAPLARQMGAVNTVKVGPDGGLTGFNTDAIGLITHLKKSAPAYPKDKPALVIGAGGAARAAVMGLLGEQVPFVMLVNRTRAKADVIAAELGRDRIAVADWQDRNDCVSAAGVIINTTTLGMTGFPDLDLDLASAGKDTVVYDIVYKPLETALLRAAKSRGLQTVDGLGMLVYQAAAAFKIWFGEEVAFDPELRTKLEGQLL</sequence>
<evidence type="ECO:0000256" key="7">
    <source>
        <dbReference type="ARBA" id="ARBA00049442"/>
    </source>
</evidence>
<evidence type="ECO:0000256" key="4">
    <source>
        <dbReference type="ARBA" id="ARBA00022857"/>
    </source>
</evidence>
<dbReference type="GO" id="GO:0009423">
    <property type="term" value="P:chorismate biosynthetic process"/>
    <property type="evidence" value="ECO:0007669"/>
    <property type="project" value="UniProtKB-UniRule"/>
</dbReference>
<dbReference type="GO" id="GO:0050661">
    <property type="term" value="F:NADP binding"/>
    <property type="evidence" value="ECO:0007669"/>
    <property type="project" value="InterPro"/>
</dbReference>
<gene>
    <name evidence="8 12" type="primary">aroE</name>
    <name evidence="12" type="ORF">GCM10017044_07050</name>
</gene>
<feature type="domain" description="Quinate/shikimate 5-dehydrogenase/glutamyl-tRNA reductase" evidence="9">
    <location>
        <begin position="130"/>
        <end position="202"/>
    </location>
</feature>
<feature type="binding site" evidence="8">
    <location>
        <position position="258"/>
    </location>
    <ligand>
        <name>shikimate</name>
        <dbReference type="ChEBI" id="CHEBI:36208"/>
    </ligand>
</feature>
<protein>
    <recommendedName>
        <fullName evidence="2 8">Shikimate dehydrogenase (NADP(+))</fullName>
        <shortName evidence="8">SDH</shortName>
        <ecNumber evidence="2 8">1.1.1.25</ecNumber>
    </recommendedName>
</protein>
<dbReference type="AlphaFoldDB" id="A0A919ANF2"/>
<feature type="binding site" evidence="8">
    <location>
        <begin position="162"/>
        <end position="167"/>
    </location>
    <ligand>
        <name>NADP(+)</name>
        <dbReference type="ChEBI" id="CHEBI:58349"/>
    </ligand>
</feature>
<accession>A0A919ANF2</accession>
<dbReference type="NCBIfam" id="TIGR00507">
    <property type="entry name" value="aroE"/>
    <property type="match status" value="1"/>
</dbReference>
<evidence type="ECO:0000313" key="13">
    <source>
        <dbReference type="Proteomes" id="UP000630923"/>
    </source>
</evidence>
<dbReference type="InterPro" id="IPR006151">
    <property type="entry name" value="Shikm_DH/Glu-tRNA_Rdtase"/>
</dbReference>
<dbReference type="Pfam" id="PF01488">
    <property type="entry name" value="Shikimate_DH"/>
    <property type="match status" value="1"/>
</dbReference>
<evidence type="ECO:0000256" key="3">
    <source>
        <dbReference type="ARBA" id="ARBA00022605"/>
    </source>
</evidence>
<feature type="binding site" evidence="8">
    <location>
        <begin position="138"/>
        <end position="142"/>
    </location>
    <ligand>
        <name>NADP(+)</name>
        <dbReference type="ChEBI" id="CHEBI:58349"/>
    </ligand>
</feature>